<gene>
    <name evidence="1" type="ORF">EV685_2772</name>
</gene>
<protein>
    <submittedName>
        <fullName evidence="1">Uncharacterized protein</fullName>
    </submittedName>
</protein>
<reference evidence="1 2" key="1">
    <citation type="submission" date="2019-02" db="EMBL/GenBank/DDBJ databases">
        <title>Genomic Encyclopedia of Type Strains, Phase IV (KMG-IV): sequencing the most valuable type-strain genomes for metagenomic binning, comparative biology and taxonomic classification.</title>
        <authorList>
            <person name="Goeker M."/>
        </authorList>
    </citation>
    <scope>NUCLEOTIDE SEQUENCE [LARGE SCALE GENOMIC DNA]</scope>
    <source>
        <strain evidence="1 2">DSM 10617</strain>
    </source>
</reference>
<proteinExistence type="predicted"/>
<dbReference type="Proteomes" id="UP000293433">
    <property type="component" value="Unassembled WGS sequence"/>
</dbReference>
<dbReference type="EMBL" id="SGWV01000010">
    <property type="protein sequence ID" value="RZS53147.1"/>
    <property type="molecule type" value="Genomic_DNA"/>
</dbReference>
<sequence length="47" mass="5092">MQHLAEAAKTHVIGVVMRRGMPLPMFLMTPALRDPASMQALSAASTR</sequence>
<keyword evidence="2" id="KW-1185">Reference proteome</keyword>
<comment type="caution">
    <text evidence="1">The sequence shown here is derived from an EMBL/GenBank/DDBJ whole genome shotgun (WGS) entry which is preliminary data.</text>
</comment>
<evidence type="ECO:0000313" key="2">
    <source>
        <dbReference type="Proteomes" id="UP000293433"/>
    </source>
</evidence>
<name>A0A4Q7LHE5_9BURK</name>
<accession>A0A4Q7LHE5</accession>
<evidence type="ECO:0000313" key="1">
    <source>
        <dbReference type="EMBL" id="RZS53147.1"/>
    </source>
</evidence>
<dbReference type="AlphaFoldDB" id="A0A4Q7LHE5"/>
<organism evidence="1 2">
    <name type="scientific">Sphaerotilus mobilis</name>
    <dbReference type="NCBI Taxonomy" id="47994"/>
    <lineage>
        <taxon>Bacteria</taxon>
        <taxon>Pseudomonadati</taxon>
        <taxon>Pseudomonadota</taxon>
        <taxon>Betaproteobacteria</taxon>
        <taxon>Burkholderiales</taxon>
        <taxon>Sphaerotilaceae</taxon>
        <taxon>Sphaerotilus</taxon>
    </lineage>
</organism>
<dbReference type="RefSeq" id="WP_165396801.1">
    <property type="nucleotide sequence ID" value="NZ_SGWV01000010.1"/>
</dbReference>